<keyword evidence="6" id="KW-1185">Reference proteome</keyword>
<evidence type="ECO:0000259" key="4">
    <source>
        <dbReference type="PROSITE" id="PS50961"/>
    </source>
</evidence>
<dbReference type="PANTHER" id="PTHR22792">
    <property type="entry name" value="LUPUS LA PROTEIN-RELATED"/>
    <property type="match status" value="1"/>
</dbReference>
<dbReference type="Pfam" id="PF05383">
    <property type="entry name" value="La"/>
    <property type="match status" value="1"/>
</dbReference>
<keyword evidence="1 2" id="KW-0694">RNA-binding</keyword>
<evidence type="ECO:0000256" key="1">
    <source>
        <dbReference type="ARBA" id="ARBA00022884"/>
    </source>
</evidence>
<feature type="compositionally biased region" description="Basic and acidic residues" evidence="3">
    <location>
        <begin position="146"/>
        <end position="168"/>
    </location>
</feature>
<organism evidence="5 6">
    <name type="scientific">Canariomyces notabilis</name>
    <dbReference type="NCBI Taxonomy" id="2074819"/>
    <lineage>
        <taxon>Eukaryota</taxon>
        <taxon>Fungi</taxon>
        <taxon>Dikarya</taxon>
        <taxon>Ascomycota</taxon>
        <taxon>Pezizomycotina</taxon>
        <taxon>Sordariomycetes</taxon>
        <taxon>Sordariomycetidae</taxon>
        <taxon>Sordariales</taxon>
        <taxon>Chaetomiaceae</taxon>
        <taxon>Canariomyces</taxon>
    </lineage>
</organism>
<feature type="compositionally biased region" description="Polar residues" evidence="3">
    <location>
        <begin position="585"/>
        <end position="595"/>
    </location>
</feature>
<evidence type="ECO:0000313" key="6">
    <source>
        <dbReference type="Proteomes" id="UP001302812"/>
    </source>
</evidence>
<dbReference type="GO" id="GO:0010494">
    <property type="term" value="C:cytoplasmic stress granule"/>
    <property type="evidence" value="ECO:0007669"/>
    <property type="project" value="TreeGrafter"/>
</dbReference>
<dbReference type="InterPro" id="IPR006607">
    <property type="entry name" value="DM15"/>
</dbReference>
<dbReference type="Pfam" id="PF21071">
    <property type="entry name" value="LARP1_HEAT"/>
    <property type="match status" value="1"/>
</dbReference>
<comment type="caution">
    <text evidence="5">The sequence shown here is derived from an EMBL/GenBank/DDBJ whole genome shotgun (WGS) entry which is preliminary data.</text>
</comment>
<dbReference type="Gene3D" id="1.10.10.10">
    <property type="entry name" value="Winged helix-like DNA-binding domain superfamily/Winged helix DNA-binding domain"/>
    <property type="match status" value="1"/>
</dbReference>
<gene>
    <name evidence="5" type="ORF">N656DRAFT_700159</name>
</gene>
<dbReference type="GO" id="GO:0045727">
    <property type="term" value="P:positive regulation of translation"/>
    <property type="evidence" value="ECO:0007669"/>
    <property type="project" value="TreeGrafter"/>
</dbReference>
<feature type="compositionally biased region" description="Gly residues" evidence="3">
    <location>
        <begin position="347"/>
        <end position="357"/>
    </location>
</feature>
<feature type="compositionally biased region" description="Polar residues" evidence="3">
    <location>
        <begin position="365"/>
        <end position="378"/>
    </location>
</feature>
<feature type="domain" description="HTH La-type RNA-binding" evidence="4">
    <location>
        <begin position="620"/>
        <end position="711"/>
    </location>
</feature>
<protein>
    <recommendedName>
        <fullName evidence="4">HTH La-type RNA-binding domain-containing protein</fullName>
    </recommendedName>
</protein>
<feature type="compositionally biased region" description="Polar residues" evidence="3">
    <location>
        <begin position="95"/>
        <end position="111"/>
    </location>
</feature>
<dbReference type="InterPro" id="IPR036388">
    <property type="entry name" value="WH-like_DNA-bd_sf"/>
</dbReference>
<dbReference type="PANTHER" id="PTHR22792:SF132">
    <property type="entry name" value="LA-RELATED PROTEIN 1"/>
    <property type="match status" value="1"/>
</dbReference>
<name>A0AAN6YX59_9PEZI</name>
<dbReference type="PROSITE" id="PS50961">
    <property type="entry name" value="HTH_LA"/>
    <property type="match status" value="1"/>
</dbReference>
<feature type="compositionally biased region" description="Low complexity" evidence="3">
    <location>
        <begin position="191"/>
        <end position="202"/>
    </location>
</feature>
<dbReference type="AlphaFoldDB" id="A0AAN6YX59"/>
<feature type="compositionally biased region" description="Low complexity" evidence="3">
    <location>
        <begin position="18"/>
        <end position="31"/>
    </location>
</feature>
<dbReference type="GO" id="GO:0048255">
    <property type="term" value="P:mRNA stabilization"/>
    <property type="evidence" value="ECO:0007669"/>
    <property type="project" value="InterPro"/>
</dbReference>
<dbReference type="GO" id="GO:0000339">
    <property type="term" value="F:RNA cap binding"/>
    <property type="evidence" value="ECO:0007669"/>
    <property type="project" value="InterPro"/>
</dbReference>
<dbReference type="InterPro" id="IPR006630">
    <property type="entry name" value="La_HTH"/>
</dbReference>
<dbReference type="GO" id="GO:0005829">
    <property type="term" value="C:cytosol"/>
    <property type="evidence" value="ECO:0007669"/>
    <property type="project" value="TreeGrafter"/>
</dbReference>
<dbReference type="SMART" id="SM00684">
    <property type="entry name" value="DM15"/>
    <property type="match status" value="2"/>
</dbReference>
<dbReference type="SMART" id="SM00715">
    <property type="entry name" value="LA"/>
    <property type="match status" value="1"/>
</dbReference>
<dbReference type="GeneID" id="89934972"/>
<feature type="region of interest" description="Disordered" evidence="3">
    <location>
        <begin position="1"/>
        <end position="599"/>
    </location>
</feature>
<dbReference type="InterPro" id="IPR036390">
    <property type="entry name" value="WH_DNA-bd_sf"/>
</dbReference>
<dbReference type="EMBL" id="MU853332">
    <property type="protein sequence ID" value="KAK4117366.1"/>
    <property type="molecule type" value="Genomic_DNA"/>
</dbReference>
<feature type="compositionally biased region" description="Low complexity" evidence="3">
    <location>
        <begin position="81"/>
        <end position="94"/>
    </location>
</feature>
<evidence type="ECO:0000313" key="5">
    <source>
        <dbReference type="EMBL" id="KAK4117366.1"/>
    </source>
</evidence>
<reference evidence="5" key="2">
    <citation type="submission" date="2023-05" db="EMBL/GenBank/DDBJ databases">
        <authorList>
            <consortium name="Lawrence Berkeley National Laboratory"/>
            <person name="Steindorff A."/>
            <person name="Hensen N."/>
            <person name="Bonometti L."/>
            <person name="Westerberg I."/>
            <person name="Brannstrom I.O."/>
            <person name="Guillou S."/>
            <person name="Cros-Aarteil S."/>
            <person name="Calhoun S."/>
            <person name="Haridas S."/>
            <person name="Kuo A."/>
            <person name="Mondo S."/>
            <person name="Pangilinan J."/>
            <person name="Riley R."/>
            <person name="Labutti K."/>
            <person name="Andreopoulos B."/>
            <person name="Lipzen A."/>
            <person name="Chen C."/>
            <person name="Yanf M."/>
            <person name="Daum C."/>
            <person name="Ng V."/>
            <person name="Clum A."/>
            <person name="Ohm R."/>
            <person name="Martin F."/>
            <person name="Silar P."/>
            <person name="Natvig D."/>
            <person name="Lalanne C."/>
            <person name="Gautier V."/>
            <person name="Ament-Velasquez S.L."/>
            <person name="Kruys A."/>
            <person name="Hutchinson M.I."/>
            <person name="Powell A.J."/>
            <person name="Barry K."/>
            <person name="Miller A.N."/>
            <person name="Grigoriev I.V."/>
            <person name="Debuchy R."/>
            <person name="Gladieux P."/>
            <person name="Thoren M.H."/>
            <person name="Johannesson H."/>
        </authorList>
    </citation>
    <scope>NUCLEOTIDE SEQUENCE</scope>
    <source>
        <strain evidence="5">CBS 508.74</strain>
    </source>
</reference>
<reference evidence="5" key="1">
    <citation type="journal article" date="2023" name="Mol. Phylogenet. Evol.">
        <title>Genome-scale phylogeny and comparative genomics of the fungal order Sordariales.</title>
        <authorList>
            <person name="Hensen N."/>
            <person name="Bonometti L."/>
            <person name="Westerberg I."/>
            <person name="Brannstrom I.O."/>
            <person name="Guillou S."/>
            <person name="Cros-Aarteil S."/>
            <person name="Calhoun S."/>
            <person name="Haridas S."/>
            <person name="Kuo A."/>
            <person name="Mondo S."/>
            <person name="Pangilinan J."/>
            <person name="Riley R."/>
            <person name="LaButti K."/>
            <person name="Andreopoulos B."/>
            <person name="Lipzen A."/>
            <person name="Chen C."/>
            <person name="Yan M."/>
            <person name="Daum C."/>
            <person name="Ng V."/>
            <person name="Clum A."/>
            <person name="Steindorff A."/>
            <person name="Ohm R.A."/>
            <person name="Martin F."/>
            <person name="Silar P."/>
            <person name="Natvig D.O."/>
            <person name="Lalanne C."/>
            <person name="Gautier V."/>
            <person name="Ament-Velasquez S.L."/>
            <person name="Kruys A."/>
            <person name="Hutchinson M.I."/>
            <person name="Powell A.J."/>
            <person name="Barry K."/>
            <person name="Miller A.N."/>
            <person name="Grigoriev I.V."/>
            <person name="Debuchy R."/>
            <person name="Gladieux P."/>
            <person name="Hiltunen Thoren M."/>
            <person name="Johannesson H."/>
        </authorList>
    </citation>
    <scope>NUCLEOTIDE SEQUENCE</scope>
    <source>
        <strain evidence="5">CBS 508.74</strain>
    </source>
</reference>
<accession>A0AAN6YX59</accession>
<feature type="compositionally biased region" description="Basic and acidic residues" evidence="3">
    <location>
        <begin position="59"/>
        <end position="80"/>
    </location>
</feature>
<feature type="compositionally biased region" description="Polar residues" evidence="3">
    <location>
        <begin position="32"/>
        <end position="58"/>
    </location>
</feature>
<feature type="compositionally biased region" description="Polar residues" evidence="3">
    <location>
        <begin position="470"/>
        <end position="487"/>
    </location>
</feature>
<feature type="compositionally biased region" description="Basic and acidic residues" evidence="3">
    <location>
        <begin position="295"/>
        <end position="311"/>
    </location>
</feature>
<proteinExistence type="predicted"/>
<feature type="compositionally biased region" description="Low complexity" evidence="3">
    <location>
        <begin position="529"/>
        <end position="543"/>
    </location>
</feature>
<dbReference type="Proteomes" id="UP001302812">
    <property type="component" value="Unassembled WGS sequence"/>
</dbReference>
<feature type="compositionally biased region" description="Low complexity" evidence="3">
    <location>
        <begin position="279"/>
        <end position="291"/>
    </location>
</feature>
<evidence type="ECO:0000256" key="2">
    <source>
        <dbReference type="PROSITE-ProRule" id="PRU00332"/>
    </source>
</evidence>
<dbReference type="SUPFAM" id="SSF46785">
    <property type="entry name" value="Winged helix' DNA-binding domain"/>
    <property type="match status" value="1"/>
</dbReference>
<feature type="compositionally biased region" description="Polar residues" evidence="3">
    <location>
        <begin position="203"/>
        <end position="246"/>
    </location>
</feature>
<dbReference type="InterPro" id="IPR045180">
    <property type="entry name" value="La_dom_prot"/>
</dbReference>
<sequence>MSTTTFSYAQAARGRAVSQPSSQQASSPAPSTTGSQTRDEPLSSNTSATAPSVTSNSTDNRDTDHAIRAGADDPTPKQDSEAVSGVPASSASSATEQSGKTTREGSTTPADVQSHADEKGSRSASRTSRLNDGVDGRKGRKGKKGRATEKDARTEQHDEASEKEKEPAKPVVLTEAVPPAVNPWTKRIEAQKAAVKAKLASASPDSPTAGNEPKQQPSQEETGAYTTTFNGINADKSSQTKPTETSRPADLTPRRSAPRGSRATDKDDKSPVSLPPAADPSSWPDPKSAAALEQPTRKTQEKTEAGEKDGQDETGSTRKRTWEKLEIVPSVRFETQFPIRGSKPRGGARGGREGGSMRGSHPGAASTNGAPASGSVNDKGTPVGGSTGPRTTTNRPREGSIPARTPSQAQPPHPSKRASVDGAPRDQRKPSVSGNTDQVRDPNPDTSSFSKRGSATRDIRLENGSLGSDAGQSSARTFAQERANSFQGKGDYTKDGAHGAVNGQQYPARDGRQERGRGGGYRARGGHNGAHSASGAYGANGHYPVPSGFSTRQNPNPHSPPPFPGQFPASFGHPPRGRGHKWAGSGQSSSRNNPAATGFVPKLTPVNDYGVAPYSPYLYSPVFDPSIPILKAQIEYYFSVENLCKDHYLRQNMDGQGFVHLSTIAGFKRMKAITEDIEMIRFACSLSDQIEFGIGGDGIERLRSRENWKLFVLPVNDRLEAYRNDGPLNWTSYEVQDPQYAAFPAPFVPQAYPTSAGAYTAFPQEQMFQPPYVNGTHYEPVVNGGMNGHRYGQDSRLSAGVPEYAPPEAPVTLESMTNFSDSQVENLMMILSYEERDDAGSAGAAGVAGYVSDRHRVPGNDALSGSQAQNVNGDTANELAEHDRSEHSIVWVDAQRVGSSKEQRDRQPYTEIRRMALEQRQKAAPGETPREMEKLYKFWSRMLLNDFNAKVYEEFRTLALEDASREAPLRCGLKYLLEFYDRLLLKSNARKPWPSDRAVPEIFTTHYNEAAELDRKCDSQDVAAN</sequence>
<feature type="compositionally biased region" description="Polar residues" evidence="3">
    <location>
        <begin position="444"/>
        <end position="453"/>
    </location>
</feature>
<dbReference type="CDD" id="cd07323">
    <property type="entry name" value="LAM"/>
    <property type="match status" value="1"/>
</dbReference>
<dbReference type="RefSeq" id="XP_064674936.1">
    <property type="nucleotide sequence ID" value="XM_064810847.1"/>
</dbReference>
<feature type="compositionally biased region" description="Gly residues" evidence="3">
    <location>
        <begin position="518"/>
        <end position="528"/>
    </location>
</feature>
<evidence type="ECO:0000256" key="3">
    <source>
        <dbReference type="SAM" id="MobiDB-lite"/>
    </source>
</evidence>